<keyword evidence="2" id="KW-1185">Reference proteome</keyword>
<sequence length="178" mass="19833">MYRKPQEQVFAHKTSGLSPILLILAPVTVRGVPRGKIEGSQKNLFWYPQKLTFGSNSRGIAAAKSHFLYLNESNPQIDRYPLMNSPRLVRTARLHRARPSRKVFRDSNLDSFDRVLALSTILGCGTTGRDEEPWIGISLPPLFRRDQSILEISVSWSPLGNPADDALSGHRAPSAEAV</sequence>
<dbReference type="EMBL" id="BAUL01000137">
    <property type="protein sequence ID" value="GAD95723.1"/>
    <property type="molecule type" value="Genomic_DNA"/>
</dbReference>
<protein>
    <submittedName>
        <fullName evidence="1">Uncharacterized protein</fullName>
    </submittedName>
</protein>
<organism evidence="1 2">
    <name type="scientific">Byssochlamys spectabilis (strain No. 5 / NBRC 109023)</name>
    <name type="common">Paecilomyces variotii</name>
    <dbReference type="NCBI Taxonomy" id="1356009"/>
    <lineage>
        <taxon>Eukaryota</taxon>
        <taxon>Fungi</taxon>
        <taxon>Dikarya</taxon>
        <taxon>Ascomycota</taxon>
        <taxon>Pezizomycotina</taxon>
        <taxon>Eurotiomycetes</taxon>
        <taxon>Eurotiomycetidae</taxon>
        <taxon>Eurotiales</taxon>
        <taxon>Thermoascaceae</taxon>
        <taxon>Paecilomyces</taxon>
    </lineage>
</organism>
<proteinExistence type="predicted"/>
<name>V5FUH0_BYSSN</name>
<dbReference type="HOGENOM" id="CLU_1510380_0_0_1"/>
<comment type="caution">
    <text evidence="1">The sequence shown here is derived from an EMBL/GenBank/DDBJ whole genome shotgun (WGS) entry which is preliminary data.</text>
</comment>
<dbReference type="Proteomes" id="UP000018001">
    <property type="component" value="Unassembled WGS sequence"/>
</dbReference>
<dbReference type="AlphaFoldDB" id="V5FUH0"/>
<evidence type="ECO:0000313" key="2">
    <source>
        <dbReference type="Proteomes" id="UP000018001"/>
    </source>
</evidence>
<dbReference type="InParanoid" id="V5FUH0"/>
<reference evidence="2" key="1">
    <citation type="journal article" date="2014" name="Genome Announc.">
        <title>Draft genome sequence of the formaldehyde-resistant fungus Byssochlamys spectabilis No. 5 (anamorph Paecilomyces variotii No. 5) (NBRC109023).</title>
        <authorList>
            <person name="Oka T."/>
            <person name="Ekino K."/>
            <person name="Fukuda K."/>
            <person name="Nomura Y."/>
        </authorList>
    </citation>
    <scope>NUCLEOTIDE SEQUENCE [LARGE SCALE GENOMIC DNA]</scope>
    <source>
        <strain evidence="2">No. 5 / NBRC 109023</strain>
    </source>
</reference>
<accession>V5FUH0</accession>
<evidence type="ECO:0000313" key="1">
    <source>
        <dbReference type="EMBL" id="GAD95723.1"/>
    </source>
</evidence>
<gene>
    <name evidence="1" type="ORF">PVAR5_4369</name>
</gene>